<feature type="region of interest" description="Disordered" evidence="1">
    <location>
        <begin position="1"/>
        <end position="33"/>
    </location>
</feature>
<evidence type="ECO:0000313" key="3">
    <source>
        <dbReference type="Proteomes" id="UP000054558"/>
    </source>
</evidence>
<proteinExistence type="predicted"/>
<accession>A0A1Y1ISQ5</accession>
<dbReference type="Proteomes" id="UP000054558">
    <property type="component" value="Unassembled WGS sequence"/>
</dbReference>
<sequence>MMERGSEECIASTSSGEGIALQETEPGPDVEEDVHNLDEQKPVYVGPSHGYSGFKRMYKFDGSRRVVVPPALDLSTLTDDEAECLRLAALGRYDEEMMGGLLIGPSISDGGGTMIPLTPAYGPDNIVDFFLPSHILHGSSLRVSNLVYLGLASSNYGTVSLRPVIPSLQRAKLDRQLHVPSSPTRSLTTTRATPDLSHAQARNVDQLGGWSKWKIPCADFLEEGHKLVFFSYPSQPGQLVGRDWAANYLRTPQDYEEYCIQAGEGAVPPEQFCLDPDVAMQRLMGLAGDVFYPDQLCLSPGTVHKANSFLVEHTATMMPQSSGGAGCAMQQPWKLHCMHLQAQKDFRRQYAYALSVNHPVWVANFVADVLPSLAKIFSRTSG</sequence>
<keyword evidence="3" id="KW-1185">Reference proteome</keyword>
<dbReference type="EMBL" id="DF237783">
    <property type="protein sequence ID" value="GAQ91687.1"/>
    <property type="molecule type" value="Genomic_DNA"/>
</dbReference>
<evidence type="ECO:0000313" key="2">
    <source>
        <dbReference type="EMBL" id="GAQ91687.1"/>
    </source>
</evidence>
<evidence type="ECO:0000256" key="1">
    <source>
        <dbReference type="SAM" id="MobiDB-lite"/>
    </source>
</evidence>
<reference evidence="2 3" key="1">
    <citation type="journal article" date="2014" name="Nat. Commun.">
        <title>Klebsormidium flaccidum genome reveals primary factors for plant terrestrial adaptation.</title>
        <authorList>
            <person name="Hori K."/>
            <person name="Maruyama F."/>
            <person name="Fujisawa T."/>
            <person name="Togashi T."/>
            <person name="Yamamoto N."/>
            <person name="Seo M."/>
            <person name="Sato S."/>
            <person name="Yamada T."/>
            <person name="Mori H."/>
            <person name="Tajima N."/>
            <person name="Moriyama T."/>
            <person name="Ikeuchi M."/>
            <person name="Watanabe M."/>
            <person name="Wada H."/>
            <person name="Kobayashi K."/>
            <person name="Saito M."/>
            <person name="Masuda T."/>
            <person name="Sasaki-Sekimoto Y."/>
            <person name="Mashiguchi K."/>
            <person name="Awai K."/>
            <person name="Shimojima M."/>
            <person name="Masuda S."/>
            <person name="Iwai M."/>
            <person name="Nobusawa T."/>
            <person name="Narise T."/>
            <person name="Kondo S."/>
            <person name="Saito H."/>
            <person name="Sato R."/>
            <person name="Murakawa M."/>
            <person name="Ihara Y."/>
            <person name="Oshima-Yamada Y."/>
            <person name="Ohtaka K."/>
            <person name="Satoh M."/>
            <person name="Sonobe K."/>
            <person name="Ishii M."/>
            <person name="Ohtani R."/>
            <person name="Kanamori-Sato M."/>
            <person name="Honoki R."/>
            <person name="Miyazaki D."/>
            <person name="Mochizuki H."/>
            <person name="Umetsu J."/>
            <person name="Higashi K."/>
            <person name="Shibata D."/>
            <person name="Kamiya Y."/>
            <person name="Sato N."/>
            <person name="Nakamura Y."/>
            <person name="Tabata S."/>
            <person name="Ida S."/>
            <person name="Kurokawa K."/>
            <person name="Ohta H."/>
        </authorList>
    </citation>
    <scope>NUCLEOTIDE SEQUENCE [LARGE SCALE GENOMIC DNA]</scope>
    <source>
        <strain evidence="2 3">NIES-2285</strain>
    </source>
</reference>
<protein>
    <submittedName>
        <fullName evidence="2">Uncharacterized protein</fullName>
    </submittedName>
</protein>
<organism evidence="2 3">
    <name type="scientific">Klebsormidium nitens</name>
    <name type="common">Green alga</name>
    <name type="synonym">Ulothrix nitens</name>
    <dbReference type="NCBI Taxonomy" id="105231"/>
    <lineage>
        <taxon>Eukaryota</taxon>
        <taxon>Viridiplantae</taxon>
        <taxon>Streptophyta</taxon>
        <taxon>Klebsormidiophyceae</taxon>
        <taxon>Klebsormidiales</taxon>
        <taxon>Klebsormidiaceae</taxon>
        <taxon>Klebsormidium</taxon>
    </lineage>
</organism>
<name>A0A1Y1ISQ5_KLENI</name>
<dbReference type="AlphaFoldDB" id="A0A1Y1ISQ5"/>
<gene>
    <name evidence="2" type="ORF">KFL_008340070</name>
</gene>